<evidence type="ECO:0000313" key="3">
    <source>
        <dbReference type="Proteomes" id="UP001165263"/>
    </source>
</evidence>
<evidence type="ECO:0000313" key="2">
    <source>
        <dbReference type="EMBL" id="MCS0629915.1"/>
    </source>
</evidence>
<dbReference type="InterPro" id="IPR050706">
    <property type="entry name" value="Cyclic-di-GMP_PDE-like"/>
</dbReference>
<dbReference type="SMART" id="SM00052">
    <property type="entry name" value="EAL"/>
    <property type="match status" value="1"/>
</dbReference>
<name>A0ABT2BXS6_9BURK</name>
<dbReference type="InterPro" id="IPR043128">
    <property type="entry name" value="Rev_trsase/Diguanyl_cyclase"/>
</dbReference>
<dbReference type="SUPFAM" id="SSF55073">
    <property type="entry name" value="Nucleotide cyclase"/>
    <property type="match status" value="1"/>
</dbReference>
<sequence>MLDTAPNEAYDRITRMASRLLRVPVSSISLSDRHRQFFKSRVGFDLTEAPREQTPCHWAFQSDGVYTVSDLLADERFEHTDIVQQGGMRAYAGAPLITRTGYSLGTLCVIDNRPRTFSTEETELLADLAEMVMSQIELENSIGRIHPVSGHPNEYQLIDDLDDIAGRQPEAEHTALLIELLPARQLRQGMRVLGANFVENLIHSSTETIRRCLDADTCLYHIGPTRCAVLLSATCASVWEAAARRLDLHLREPIACDGIPVRAVPAIGVYTFKPADVTPRDVLRRLYNAAEDARDDGVLTASYDPDHDRIHARRFQLLGSLSDALRADDQLALMFQPRVDLSGRPRGAEALLRWRHPHHGPVSPAEFVPLVEETAHIQELTQWVLDNALAQVARWRRAGHSLKVSINVSAPNLEEPDFAAGVARLLARHDVPPGAIELEFTESVLARDDGRVIEQLCALRDMGIEIAIDDFGTGYSSLAYLQKLPASVLKIDRAFIKDLPTSERDRKLVRAMIGMAHDLGYRVVAEGIESEEGVALLAEWGCDEAQGYYFSKPLSVGDMEAWLAARNH</sequence>
<dbReference type="PROSITE" id="PS50883">
    <property type="entry name" value="EAL"/>
    <property type="match status" value="1"/>
</dbReference>
<dbReference type="InterPro" id="IPR029016">
    <property type="entry name" value="GAF-like_dom_sf"/>
</dbReference>
<dbReference type="InterPro" id="IPR003018">
    <property type="entry name" value="GAF"/>
</dbReference>
<dbReference type="SUPFAM" id="SSF55781">
    <property type="entry name" value="GAF domain-like"/>
    <property type="match status" value="1"/>
</dbReference>
<dbReference type="Gene3D" id="3.20.20.450">
    <property type="entry name" value="EAL domain"/>
    <property type="match status" value="1"/>
</dbReference>
<keyword evidence="3" id="KW-1185">Reference proteome</keyword>
<dbReference type="InterPro" id="IPR001633">
    <property type="entry name" value="EAL_dom"/>
</dbReference>
<dbReference type="RefSeq" id="WP_259449163.1">
    <property type="nucleotide sequence ID" value="NZ_JANUHC010000003.1"/>
</dbReference>
<protein>
    <submittedName>
        <fullName evidence="2">GGDEF and EAL domain-containing protein</fullName>
    </submittedName>
</protein>
<dbReference type="Proteomes" id="UP001165263">
    <property type="component" value="Unassembled WGS sequence"/>
</dbReference>
<evidence type="ECO:0000259" key="1">
    <source>
        <dbReference type="PROSITE" id="PS50883"/>
    </source>
</evidence>
<dbReference type="Pfam" id="PF00563">
    <property type="entry name" value="EAL"/>
    <property type="match status" value="1"/>
</dbReference>
<dbReference type="CDD" id="cd01948">
    <property type="entry name" value="EAL"/>
    <property type="match status" value="1"/>
</dbReference>
<accession>A0ABT2BXS6</accession>
<dbReference type="PANTHER" id="PTHR33121:SF19">
    <property type="entry name" value="CYCLIC DI-GMP PHOSPHODIESTERASE PA2567"/>
    <property type="match status" value="1"/>
</dbReference>
<dbReference type="EMBL" id="JANUHC010000003">
    <property type="protein sequence ID" value="MCS0629915.1"/>
    <property type="molecule type" value="Genomic_DNA"/>
</dbReference>
<reference evidence="2" key="1">
    <citation type="submission" date="2022-08" db="EMBL/GenBank/DDBJ databases">
        <title>Reclassification of Massilia species as members of the genera Telluria, Duganella, Pseudoduganella, Mokoshia gen. nov. and Zemynaea gen. nov. using orthogonal and non-orthogonal genome-based approaches.</title>
        <authorList>
            <person name="Bowman J.P."/>
        </authorList>
    </citation>
    <scope>NUCLEOTIDE SEQUENCE</scope>
    <source>
        <strain evidence="2">LMG 11547</strain>
    </source>
</reference>
<dbReference type="PANTHER" id="PTHR33121">
    <property type="entry name" value="CYCLIC DI-GMP PHOSPHODIESTERASE PDEF"/>
    <property type="match status" value="1"/>
</dbReference>
<dbReference type="InterPro" id="IPR029787">
    <property type="entry name" value="Nucleotide_cyclase"/>
</dbReference>
<dbReference type="SMART" id="SM00065">
    <property type="entry name" value="GAF"/>
    <property type="match status" value="1"/>
</dbReference>
<proteinExistence type="predicted"/>
<dbReference type="Gene3D" id="3.30.70.270">
    <property type="match status" value="1"/>
</dbReference>
<dbReference type="Pfam" id="PF01590">
    <property type="entry name" value="GAF"/>
    <property type="match status" value="1"/>
</dbReference>
<organism evidence="2 3">
    <name type="scientific">Telluria mixta</name>
    <dbReference type="NCBI Taxonomy" id="34071"/>
    <lineage>
        <taxon>Bacteria</taxon>
        <taxon>Pseudomonadati</taxon>
        <taxon>Pseudomonadota</taxon>
        <taxon>Betaproteobacteria</taxon>
        <taxon>Burkholderiales</taxon>
        <taxon>Oxalobacteraceae</taxon>
        <taxon>Telluria group</taxon>
        <taxon>Telluria</taxon>
    </lineage>
</organism>
<feature type="domain" description="EAL" evidence="1">
    <location>
        <begin position="314"/>
        <end position="567"/>
    </location>
</feature>
<comment type="caution">
    <text evidence="2">The sequence shown here is derived from an EMBL/GenBank/DDBJ whole genome shotgun (WGS) entry which is preliminary data.</text>
</comment>
<dbReference type="Gene3D" id="3.30.450.40">
    <property type="match status" value="1"/>
</dbReference>
<dbReference type="InterPro" id="IPR035919">
    <property type="entry name" value="EAL_sf"/>
</dbReference>
<dbReference type="SUPFAM" id="SSF141868">
    <property type="entry name" value="EAL domain-like"/>
    <property type="match status" value="1"/>
</dbReference>
<gene>
    <name evidence="2" type="ORF">NX786_11280</name>
</gene>